<accession>A0A4Z0BNK4</accession>
<dbReference type="EMBL" id="SMLM01000003">
    <property type="protein sequence ID" value="TFZ00883.1"/>
    <property type="molecule type" value="Genomic_DNA"/>
</dbReference>
<evidence type="ECO:0000313" key="2">
    <source>
        <dbReference type="Proteomes" id="UP000298180"/>
    </source>
</evidence>
<gene>
    <name evidence="1" type="ORF">EZ313_20825</name>
</gene>
<keyword evidence="2" id="KW-1185">Reference proteome</keyword>
<sequence length="273" mass="29794">MNWMKKDPSSPDEARLHALVDGQLDPHAAAELRAQLATDPAAAQALQDWQEQRELLRALHDDVLQEPVPPALAQAAGRMGQRGIQVHRWQQWGGVAASVLVAFGAGWLAHGEWGSQGSSSVARARPLADFGRQAVVAHRVYAPEVRHPVEVSVAEQEHLVQWLSKRLGRPLKIPDLTAQGYELVGGRLLPGEQGARAQFMYQNARAERITLYVGAVTPGRNGAPATGETAFRFTTEGEASSFYWVDQGFGYALAGRLARAELLPLANSVYRQL</sequence>
<protein>
    <submittedName>
        <fullName evidence="1">Anti-sigma factor</fullName>
    </submittedName>
</protein>
<proteinExistence type="predicted"/>
<name>A0A4Z0BNK4_9BURK</name>
<dbReference type="RefSeq" id="WP_135265221.1">
    <property type="nucleotide sequence ID" value="NZ_SMLM01000003.1"/>
</dbReference>
<dbReference type="OrthoDB" id="9152892at2"/>
<organism evidence="1 2">
    <name type="scientific">Ramlibacter henchirensis</name>
    <dbReference type="NCBI Taxonomy" id="204072"/>
    <lineage>
        <taxon>Bacteria</taxon>
        <taxon>Pseudomonadati</taxon>
        <taxon>Pseudomonadota</taxon>
        <taxon>Betaproteobacteria</taxon>
        <taxon>Burkholderiales</taxon>
        <taxon>Comamonadaceae</taxon>
        <taxon>Ramlibacter</taxon>
    </lineage>
</organism>
<evidence type="ECO:0000313" key="1">
    <source>
        <dbReference type="EMBL" id="TFZ00883.1"/>
    </source>
</evidence>
<dbReference type="AlphaFoldDB" id="A0A4Z0BNK4"/>
<reference evidence="1 2" key="1">
    <citation type="submission" date="2019-03" db="EMBL/GenBank/DDBJ databases">
        <title>Ramlibacter henchirensis DSM 14656, whole genome shotgun sequence.</title>
        <authorList>
            <person name="Zhang X."/>
            <person name="Feng G."/>
            <person name="Zhu H."/>
        </authorList>
    </citation>
    <scope>NUCLEOTIDE SEQUENCE [LARGE SCALE GENOMIC DNA]</scope>
    <source>
        <strain evidence="1 2">DSM 14656</strain>
    </source>
</reference>
<comment type="caution">
    <text evidence="1">The sequence shown here is derived from an EMBL/GenBank/DDBJ whole genome shotgun (WGS) entry which is preliminary data.</text>
</comment>
<dbReference type="Proteomes" id="UP000298180">
    <property type="component" value="Unassembled WGS sequence"/>
</dbReference>